<dbReference type="GO" id="GO:0005886">
    <property type="term" value="C:plasma membrane"/>
    <property type="evidence" value="ECO:0007669"/>
    <property type="project" value="UniProtKB-SubCell"/>
</dbReference>
<dbReference type="InterPro" id="IPR011701">
    <property type="entry name" value="MFS"/>
</dbReference>
<feature type="transmembrane region" description="Helical" evidence="7">
    <location>
        <begin position="20"/>
        <end position="45"/>
    </location>
</feature>
<sequence>MLGHERARPDWVRRRSNAWWFAVGTVCFGAFMGQLDASIVTLTYGSLGRQFGASLAGIQWVSLSYLIVLAALLVPLGRLSDAHGRKLFYLYGFAVFTLASVACGLAWSLTSLIAFRVLQAVGAGLLQANSVALVVTSAPRAKMRTALGVQAGAQALGLALGPTVGGLLVSTIGWRWVFGINAPVGVLGVLAGIYFLPRTRARHPGHQFDWSGVVLLATVTTAVLMALSVFSGLPWPAWTAFVLLAAALACAALMIRRQSRVTEPLVATAVLKTPGLLINLAGALFGYLVLFGPLVLVPVAFEAQSRSAFSAGLVLTALPVGFALAALGLDKALPRHWSNARRAVVGALLCATSLAAMLTAPGDQVMLPVTLAFLGLGLGIFTPANNALVMGRLASDSSGTGGGLINMGRSVGTALGVALVTITWQLTDTLSDPARFRAVVLVLLVVALATIATSGGRQRLESEHAA</sequence>
<evidence type="ECO:0000256" key="1">
    <source>
        <dbReference type="ARBA" id="ARBA00004651"/>
    </source>
</evidence>
<protein>
    <submittedName>
        <fullName evidence="9">MFS transporter</fullName>
    </submittedName>
</protein>
<keyword evidence="2" id="KW-0813">Transport</keyword>
<feature type="transmembrane region" description="Helical" evidence="7">
    <location>
        <begin position="341"/>
        <end position="359"/>
    </location>
</feature>
<evidence type="ECO:0000256" key="2">
    <source>
        <dbReference type="ARBA" id="ARBA00022448"/>
    </source>
</evidence>
<comment type="caution">
    <text evidence="9">The sequence shown here is derived from an EMBL/GenBank/DDBJ whole genome shotgun (WGS) entry which is preliminary data.</text>
</comment>
<dbReference type="CDD" id="cd17321">
    <property type="entry name" value="MFS_MMR_MDR_like"/>
    <property type="match status" value="1"/>
</dbReference>
<dbReference type="EMBL" id="VCQV01000014">
    <property type="protein sequence ID" value="TWP36107.1"/>
    <property type="molecule type" value="Genomic_DNA"/>
</dbReference>
<keyword evidence="10" id="KW-1185">Reference proteome</keyword>
<feature type="transmembrane region" description="Helical" evidence="7">
    <location>
        <begin position="235"/>
        <end position="255"/>
    </location>
</feature>
<feature type="transmembrane region" description="Helical" evidence="7">
    <location>
        <begin position="436"/>
        <end position="454"/>
    </location>
</feature>
<dbReference type="GO" id="GO:0022857">
    <property type="term" value="F:transmembrane transporter activity"/>
    <property type="evidence" value="ECO:0007669"/>
    <property type="project" value="InterPro"/>
</dbReference>
<evidence type="ECO:0000256" key="4">
    <source>
        <dbReference type="ARBA" id="ARBA00022692"/>
    </source>
</evidence>
<keyword evidence="5 7" id="KW-1133">Transmembrane helix</keyword>
<organism evidence="9 10">
    <name type="scientific">Leekyejoonella antrihumi</name>
    <dbReference type="NCBI Taxonomy" id="1660198"/>
    <lineage>
        <taxon>Bacteria</taxon>
        <taxon>Bacillati</taxon>
        <taxon>Actinomycetota</taxon>
        <taxon>Actinomycetes</taxon>
        <taxon>Micrococcales</taxon>
        <taxon>Dermacoccaceae</taxon>
        <taxon>Leekyejoonella</taxon>
    </lineage>
</organism>
<feature type="transmembrane region" description="Helical" evidence="7">
    <location>
        <begin position="276"/>
        <end position="301"/>
    </location>
</feature>
<name>A0A563E0R5_9MICO</name>
<reference evidence="9 10" key="1">
    <citation type="submission" date="2019-05" db="EMBL/GenBank/DDBJ databases">
        <authorList>
            <person name="Lee S.D."/>
        </authorList>
    </citation>
    <scope>NUCLEOTIDE SEQUENCE [LARGE SCALE GENOMIC DNA]</scope>
    <source>
        <strain evidence="9 10">C5-26</strain>
    </source>
</reference>
<dbReference type="PANTHER" id="PTHR42718:SF46">
    <property type="entry name" value="BLR6921 PROTEIN"/>
    <property type="match status" value="1"/>
</dbReference>
<evidence type="ECO:0000259" key="8">
    <source>
        <dbReference type="PROSITE" id="PS50850"/>
    </source>
</evidence>
<keyword evidence="4 7" id="KW-0812">Transmembrane</keyword>
<proteinExistence type="predicted"/>
<keyword evidence="3" id="KW-1003">Cell membrane</keyword>
<evidence type="ECO:0000256" key="6">
    <source>
        <dbReference type="ARBA" id="ARBA00023136"/>
    </source>
</evidence>
<accession>A0A563E0R5</accession>
<feature type="transmembrane region" description="Helical" evidence="7">
    <location>
        <begin position="208"/>
        <end position="229"/>
    </location>
</feature>
<dbReference type="OrthoDB" id="7375466at2"/>
<evidence type="ECO:0000313" key="10">
    <source>
        <dbReference type="Proteomes" id="UP000320244"/>
    </source>
</evidence>
<dbReference type="SUPFAM" id="SSF103473">
    <property type="entry name" value="MFS general substrate transporter"/>
    <property type="match status" value="1"/>
</dbReference>
<gene>
    <name evidence="9" type="ORF">FGL98_11335</name>
</gene>
<feature type="transmembrane region" description="Helical" evidence="7">
    <location>
        <begin position="88"/>
        <end position="107"/>
    </location>
</feature>
<comment type="subcellular location">
    <subcellularLocation>
        <location evidence="1">Cell membrane</location>
        <topology evidence="1">Multi-pass membrane protein</topology>
    </subcellularLocation>
</comment>
<dbReference type="Gene3D" id="1.20.1250.20">
    <property type="entry name" value="MFS general substrate transporter like domains"/>
    <property type="match status" value="2"/>
</dbReference>
<feature type="domain" description="Major facilitator superfamily (MFS) profile" evidence="8">
    <location>
        <begin position="22"/>
        <end position="458"/>
    </location>
</feature>
<feature type="transmembrane region" description="Helical" evidence="7">
    <location>
        <begin position="57"/>
        <end position="76"/>
    </location>
</feature>
<feature type="transmembrane region" description="Helical" evidence="7">
    <location>
        <begin position="147"/>
        <end position="170"/>
    </location>
</feature>
<feature type="transmembrane region" description="Helical" evidence="7">
    <location>
        <begin position="113"/>
        <end position="135"/>
    </location>
</feature>
<feature type="transmembrane region" description="Helical" evidence="7">
    <location>
        <begin position="365"/>
        <end position="384"/>
    </location>
</feature>
<reference evidence="9 10" key="2">
    <citation type="submission" date="2019-08" db="EMBL/GenBank/DDBJ databases">
        <title>Jejuicoccus antrihumi gen. nov., sp. nov., a new member of the family Dermacoccaceae isolated from a cave.</title>
        <authorList>
            <person name="Schumann P."/>
            <person name="Kim I.S."/>
        </authorList>
    </citation>
    <scope>NUCLEOTIDE SEQUENCE [LARGE SCALE GENOMIC DNA]</scope>
    <source>
        <strain evidence="9 10">C5-26</strain>
    </source>
</reference>
<dbReference type="Pfam" id="PF07690">
    <property type="entry name" value="MFS_1"/>
    <property type="match status" value="1"/>
</dbReference>
<evidence type="ECO:0000313" key="9">
    <source>
        <dbReference type="EMBL" id="TWP36107.1"/>
    </source>
</evidence>
<dbReference type="PANTHER" id="PTHR42718">
    <property type="entry name" value="MAJOR FACILITATOR SUPERFAMILY MULTIDRUG TRANSPORTER MFSC"/>
    <property type="match status" value="1"/>
</dbReference>
<dbReference type="Proteomes" id="UP000320244">
    <property type="component" value="Unassembled WGS sequence"/>
</dbReference>
<keyword evidence="6 7" id="KW-0472">Membrane</keyword>
<feature type="transmembrane region" description="Helical" evidence="7">
    <location>
        <begin position="404"/>
        <end position="424"/>
    </location>
</feature>
<dbReference type="AlphaFoldDB" id="A0A563E0R5"/>
<dbReference type="PROSITE" id="PS50850">
    <property type="entry name" value="MFS"/>
    <property type="match status" value="1"/>
</dbReference>
<evidence type="ECO:0000256" key="7">
    <source>
        <dbReference type="SAM" id="Phobius"/>
    </source>
</evidence>
<evidence type="ECO:0000256" key="3">
    <source>
        <dbReference type="ARBA" id="ARBA00022475"/>
    </source>
</evidence>
<evidence type="ECO:0000256" key="5">
    <source>
        <dbReference type="ARBA" id="ARBA00022989"/>
    </source>
</evidence>
<dbReference type="InterPro" id="IPR036259">
    <property type="entry name" value="MFS_trans_sf"/>
</dbReference>
<feature type="transmembrane region" description="Helical" evidence="7">
    <location>
        <begin position="176"/>
        <end position="196"/>
    </location>
</feature>
<dbReference type="InterPro" id="IPR020846">
    <property type="entry name" value="MFS_dom"/>
</dbReference>
<feature type="transmembrane region" description="Helical" evidence="7">
    <location>
        <begin position="307"/>
        <end position="329"/>
    </location>
</feature>